<dbReference type="GO" id="GO:0005886">
    <property type="term" value="C:plasma membrane"/>
    <property type="evidence" value="ECO:0007669"/>
    <property type="project" value="TreeGrafter"/>
</dbReference>
<keyword evidence="3" id="KW-0675">Receptor</keyword>
<dbReference type="PANTHER" id="PTHR10582:SF2">
    <property type="entry name" value="INACTIVE"/>
    <property type="match status" value="1"/>
</dbReference>
<keyword evidence="2" id="KW-0472">Membrane</keyword>
<keyword evidence="2" id="KW-0812">Transmembrane</keyword>
<evidence type="ECO:0000313" key="3">
    <source>
        <dbReference type="EMBL" id="KAF0509354.1"/>
    </source>
</evidence>
<comment type="caution">
    <text evidence="3">The sequence shown here is derived from an EMBL/GenBank/DDBJ whole genome shotgun (WGS) entry which is preliminary data.</text>
</comment>
<keyword evidence="4" id="KW-1185">Reference proteome</keyword>
<feature type="transmembrane region" description="Helical" evidence="2">
    <location>
        <begin position="188"/>
        <end position="210"/>
    </location>
</feature>
<evidence type="ECO:0000256" key="2">
    <source>
        <dbReference type="SAM" id="Phobius"/>
    </source>
</evidence>
<feature type="transmembrane region" description="Helical" evidence="2">
    <location>
        <begin position="125"/>
        <end position="144"/>
    </location>
</feature>
<dbReference type="EMBL" id="WTPW01000457">
    <property type="protein sequence ID" value="KAF0509354.1"/>
    <property type="molecule type" value="Genomic_DNA"/>
</dbReference>
<dbReference type="PANTHER" id="PTHR10582">
    <property type="entry name" value="TRANSIENT RECEPTOR POTENTIAL ION CHANNEL PROTEIN"/>
    <property type="match status" value="1"/>
</dbReference>
<organism evidence="3 4">
    <name type="scientific">Gigaspora margarita</name>
    <dbReference type="NCBI Taxonomy" id="4874"/>
    <lineage>
        <taxon>Eukaryota</taxon>
        <taxon>Fungi</taxon>
        <taxon>Fungi incertae sedis</taxon>
        <taxon>Mucoromycota</taxon>
        <taxon>Glomeromycotina</taxon>
        <taxon>Glomeromycetes</taxon>
        <taxon>Diversisporales</taxon>
        <taxon>Gigasporaceae</taxon>
        <taxon>Gigaspora</taxon>
    </lineage>
</organism>
<feature type="transmembrane region" description="Helical" evidence="2">
    <location>
        <begin position="92"/>
        <end position="113"/>
    </location>
</feature>
<sequence length="458" mass="53845">MLMIPSLGFATYPKDYSYSELLYLDGNPFTLLLNTPDYYKWWNIKALINFKWNAYGRLYYFIMWAIYSIFMCCFLIVTTIPEDEISWNNKVILLSATIFFGLIHFIFEVRQFIHSPISFIANPLNWFDLVAILVPTITSCIWIYDKTASVWIITIAAFLLDIKFLLFFRALEYFGKYFAIMIGVAQKVFSFLVILSIMVLAFAHSLHLLLRPTSKYSYNKPSYNNDTNNPWNLVSTYKFISSNGTISESSLIETPDDNTNLFSFFSTSILAVYFMLTDISSFVSYIFIFYNYLFIKSFISLLGNAIHDTNNEESFLQLRGEILSEIELFWMLPYQRRKNNWFPEILYYEVSVDELKKYAEVIEDKERLLPAIQEICNIKYSKETLKNQINEAIKDPLDKINKMYEVLKDPLTKIDKIDEELKNSQAKIDKLIELIEKRIKVIICAFSNFIYKKILLPI</sequence>
<dbReference type="Proteomes" id="UP000439903">
    <property type="component" value="Unassembled WGS sequence"/>
</dbReference>
<keyword evidence="2" id="KW-1133">Transmembrane helix</keyword>
<dbReference type="GO" id="GO:0005216">
    <property type="term" value="F:monoatomic ion channel activity"/>
    <property type="evidence" value="ECO:0007669"/>
    <property type="project" value="InterPro"/>
</dbReference>
<name>A0A8H4ALI4_GIGMA</name>
<feature type="transmembrane region" description="Helical" evidence="2">
    <location>
        <begin position="58"/>
        <end position="80"/>
    </location>
</feature>
<protein>
    <submittedName>
        <fullName evidence="3">Transient receptor potential cation channel subfamily a member 1-like</fullName>
    </submittedName>
</protein>
<accession>A0A8H4ALI4</accession>
<dbReference type="GO" id="GO:0098703">
    <property type="term" value="P:calcium ion import across plasma membrane"/>
    <property type="evidence" value="ECO:0007669"/>
    <property type="project" value="TreeGrafter"/>
</dbReference>
<dbReference type="OrthoDB" id="2352140at2759"/>
<evidence type="ECO:0000313" key="4">
    <source>
        <dbReference type="Proteomes" id="UP000439903"/>
    </source>
</evidence>
<dbReference type="InterPro" id="IPR024862">
    <property type="entry name" value="TRPV"/>
</dbReference>
<reference evidence="3 4" key="1">
    <citation type="journal article" date="2019" name="Environ. Microbiol.">
        <title>At the nexus of three kingdoms: the genome of the mycorrhizal fungus Gigaspora margarita provides insights into plant, endobacterial and fungal interactions.</title>
        <authorList>
            <person name="Venice F."/>
            <person name="Ghignone S."/>
            <person name="Salvioli di Fossalunga A."/>
            <person name="Amselem J."/>
            <person name="Novero M."/>
            <person name="Xianan X."/>
            <person name="Sedzielewska Toro K."/>
            <person name="Morin E."/>
            <person name="Lipzen A."/>
            <person name="Grigoriev I.V."/>
            <person name="Henrissat B."/>
            <person name="Martin F.M."/>
            <person name="Bonfante P."/>
        </authorList>
    </citation>
    <scope>NUCLEOTIDE SEQUENCE [LARGE SCALE GENOMIC DNA]</scope>
    <source>
        <strain evidence="3 4">BEG34</strain>
    </source>
</reference>
<proteinExistence type="predicted"/>
<gene>
    <name evidence="3" type="ORF">F8M41_018593</name>
</gene>
<feature type="transmembrane region" description="Helical" evidence="2">
    <location>
        <begin position="150"/>
        <end position="168"/>
    </location>
</feature>
<evidence type="ECO:0000256" key="1">
    <source>
        <dbReference type="ARBA" id="ARBA00022737"/>
    </source>
</evidence>
<keyword evidence="1" id="KW-0677">Repeat</keyword>
<dbReference type="AlphaFoldDB" id="A0A8H4ALI4"/>
<feature type="transmembrane region" description="Helical" evidence="2">
    <location>
        <begin position="270"/>
        <end position="293"/>
    </location>
</feature>